<evidence type="ECO:0000313" key="2">
    <source>
        <dbReference type="Proteomes" id="UP000231466"/>
    </source>
</evidence>
<dbReference type="Pfam" id="PF04977">
    <property type="entry name" value="DivIC"/>
    <property type="match status" value="1"/>
</dbReference>
<comment type="caution">
    <text evidence="1">The sequence shown here is derived from an EMBL/GenBank/DDBJ whole genome shotgun (WGS) entry which is preliminary data.</text>
</comment>
<evidence type="ECO:0008006" key="3">
    <source>
        <dbReference type="Google" id="ProtNLM"/>
    </source>
</evidence>
<dbReference type="Proteomes" id="UP000231466">
    <property type="component" value="Unassembled WGS sequence"/>
</dbReference>
<dbReference type="EMBL" id="PFAH01000008">
    <property type="protein sequence ID" value="PIR97896.1"/>
    <property type="molecule type" value="Genomic_DNA"/>
</dbReference>
<dbReference type="AlphaFoldDB" id="A0A2H0VFN0"/>
<organism evidence="1 2">
    <name type="scientific">Candidatus Colwellbacteria bacterium CG10_big_fil_rev_8_21_14_0_10_42_22</name>
    <dbReference type="NCBI Taxonomy" id="1974540"/>
    <lineage>
        <taxon>Bacteria</taxon>
        <taxon>Candidatus Colwelliibacteriota</taxon>
    </lineage>
</organism>
<gene>
    <name evidence="1" type="ORF">COT89_02380</name>
</gene>
<protein>
    <recommendedName>
        <fullName evidence="3">Septum formation initiator</fullName>
    </recommendedName>
</protein>
<evidence type="ECO:0000313" key="1">
    <source>
        <dbReference type="EMBL" id="PIR97896.1"/>
    </source>
</evidence>
<accession>A0A2H0VFN0</accession>
<name>A0A2H0VFN0_9BACT</name>
<sequence>MKKWLVTIIVLMMMTLLGSQVYELQKKRIDISKEYGEINASYQEVEEDSSRLSEKIEYLSEPRNLEKELRSKFNYKYPNETLIIVVPKDTEGESGTGE</sequence>
<reference evidence="2" key="1">
    <citation type="submission" date="2017-09" db="EMBL/GenBank/DDBJ databases">
        <title>Depth-based differentiation of microbial function through sediment-hosted aquifers and enrichment of novel symbionts in the deep terrestrial subsurface.</title>
        <authorList>
            <person name="Probst A.J."/>
            <person name="Ladd B."/>
            <person name="Jarett J.K."/>
            <person name="Geller-Mcgrath D.E."/>
            <person name="Sieber C.M.K."/>
            <person name="Emerson J.B."/>
            <person name="Anantharaman K."/>
            <person name="Thomas B.C."/>
            <person name="Malmstrom R."/>
            <person name="Stieglmeier M."/>
            <person name="Klingl A."/>
            <person name="Woyke T."/>
            <person name="Ryan C.M."/>
            <person name="Banfield J.F."/>
        </authorList>
    </citation>
    <scope>NUCLEOTIDE SEQUENCE [LARGE SCALE GENOMIC DNA]</scope>
</reference>
<proteinExistence type="predicted"/>
<dbReference type="InterPro" id="IPR007060">
    <property type="entry name" value="FtsL/DivIC"/>
</dbReference>